<dbReference type="InterPro" id="IPR050190">
    <property type="entry name" value="UPF0213_domain"/>
</dbReference>
<comment type="caution">
    <text evidence="3">The sequence shown here is derived from an EMBL/GenBank/DDBJ whole genome shotgun (WGS) entry which is preliminary data.</text>
</comment>
<reference evidence="3 4" key="1">
    <citation type="submission" date="2020-08" db="EMBL/GenBank/DDBJ databases">
        <title>Genomic Encyclopedia of Type Strains, Phase IV (KMG-IV): sequencing the most valuable type-strain genomes for metagenomic binning, comparative biology and taxonomic classification.</title>
        <authorList>
            <person name="Goeker M."/>
        </authorList>
    </citation>
    <scope>NUCLEOTIDE SEQUENCE [LARGE SCALE GENOMIC DNA]</scope>
    <source>
        <strain evidence="3 4">DSM 14552</strain>
    </source>
</reference>
<evidence type="ECO:0000313" key="4">
    <source>
        <dbReference type="Proteomes" id="UP000562395"/>
    </source>
</evidence>
<keyword evidence="3" id="KW-0255">Endonuclease</keyword>
<proteinExistence type="inferred from homology"/>
<keyword evidence="3" id="KW-0540">Nuclease</keyword>
<gene>
    <name evidence="3" type="ORF">GGQ88_002088</name>
</gene>
<dbReference type="EMBL" id="JACICY010000004">
    <property type="protein sequence ID" value="MBB3860819.1"/>
    <property type="molecule type" value="Genomic_DNA"/>
</dbReference>
<keyword evidence="3" id="KW-0378">Hydrolase</keyword>
<evidence type="ECO:0000313" key="3">
    <source>
        <dbReference type="EMBL" id="MBB3860819.1"/>
    </source>
</evidence>
<dbReference type="Pfam" id="PF01541">
    <property type="entry name" value="GIY-YIG"/>
    <property type="match status" value="1"/>
</dbReference>
<comment type="similarity">
    <text evidence="1">Belongs to the UPF0213 family.</text>
</comment>
<evidence type="ECO:0000259" key="2">
    <source>
        <dbReference type="PROSITE" id="PS50164"/>
    </source>
</evidence>
<name>A0A7W5ZYC8_9SPHN</name>
<organism evidence="3 4">
    <name type="scientific">Novosphingobium hassiacum</name>
    <dbReference type="NCBI Taxonomy" id="173676"/>
    <lineage>
        <taxon>Bacteria</taxon>
        <taxon>Pseudomonadati</taxon>
        <taxon>Pseudomonadota</taxon>
        <taxon>Alphaproteobacteria</taxon>
        <taxon>Sphingomonadales</taxon>
        <taxon>Sphingomonadaceae</taxon>
        <taxon>Novosphingobium</taxon>
    </lineage>
</organism>
<dbReference type="Gene3D" id="3.40.1440.10">
    <property type="entry name" value="GIY-YIG endonuclease"/>
    <property type="match status" value="1"/>
</dbReference>
<dbReference type="PANTHER" id="PTHR34477">
    <property type="entry name" value="UPF0213 PROTEIN YHBQ"/>
    <property type="match status" value="1"/>
</dbReference>
<sequence length="97" mass="11482">MKPGYVYILTNKPGGVLYIGVTSDLANRVAQHRSRAVSGFTRDYNCERLVWCEAFDSIEDARMFEHRMKKWNRAWKVARIEERNPDWRDLFEDGLMP</sequence>
<feature type="domain" description="GIY-YIG" evidence="2">
    <location>
        <begin position="2"/>
        <end position="78"/>
    </location>
</feature>
<dbReference type="SMART" id="SM00465">
    <property type="entry name" value="GIYc"/>
    <property type="match status" value="1"/>
</dbReference>
<dbReference type="RefSeq" id="WP_183613072.1">
    <property type="nucleotide sequence ID" value="NZ_JACICY010000004.1"/>
</dbReference>
<dbReference type="InterPro" id="IPR035901">
    <property type="entry name" value="GIY-YIG_endonuc_sf"/>
</dbReference>
<dbReference type="PANTHER" id="PTHR34477:SF5">
    <property type="entry name" value="BSL5627 PROTEIN"/>
    <property type="match status" value="1"/>
</dbReference>
<accession>A0A7W5ZYC8</accession>
<dbReference type="GO" id="GO:0004519">
    <property type="term" value="F:endonuclease activity"/>
    <property type="evidence" value="ECO:0007669"/>
    <property type="project" value="UniProtKB-KW"/>
</dbReference>
<dbReference type="CDD" id="cd10448">
    <property type="entry name" value="GIY-YIG_unchar_3"/>
    <property type="match status" value="1"/>
</dbReference>
<evidence type="ECO:0000256" key="1">
    <source>
        <dbReference type="ARBA" id="ARBA00007435"/>
    </source>
</evidence>
<dbReference type="InterPro" id="IPR000305">
    <property type="entry name" value="GIY-YIG_endonuc"/>
</dbReference>
<protein>
    <submittedName>
        <fullName evidence="3">Putative endonuclease</fullName>
    </submittedName>
</protein>
<dbReference type="Proteomes" id="UP000562395">
    <property type="component" value="Unassembled WGS sequence"/>
</dbReference>
<keyword evidence="4" id="KW-1185">Reference proteome</keyword>
<dbReference type="PROSITE" id="PS50164">
    <property type="entry name" value="GIY_YIG"/>
    <property type="match status" value="1"/>
</dbReference>
<dbReference type="AlphaFoldDB" id="A0A7W5ZYC8"/>
<dbReference type="SUPFAM" id="SSF82771">
    <property type="entry name" value="GIY-YIG endonuclease"/>
    <property type="match status" value="1"/>
</dbReference>